<proteinExistence type="inferred from homology"/>
<dbReference type="PANTHER" id="PTHR10030:SF37">
    <property type="entry name" value="ALPHA-L-FUCOSIDASE-RELATED"/>
    <property type="match status" value="1"/>
</dbReference>
<dbReference type="Pfam" id="PF01120">
    <property type="entry name" value="Alpha_L_fucos"/>
    <property type="match status" value="1"/>
</dbReference>
<evidence type="ECO:0000256" key="6">
    <source>
        <dbReference type="ARBA" id="ARBA00023295"/>
    </source>
</evidence>
<accession>A0ABW0VWN5</accession>
<feature type="domain" description="Glycoside hydrolase family 29 N-terminal" evidence="7">
    <location>
        <begin position="14"/>
        <end position="338"/>
    </location>
</feature>
<evidence type="ECO:0000256" key="2">
    <source>
        <dbReference type="ARBA" id="ARBA00007951"/>
    </source>
</evidence>
<dbReference type="InterPro" id="IPR057739">
    <property type="entry name" value="Glyco_hydro_29_N"/>
</dbReference>
<comment type="caution">
    <text evidence="8">The sequence shown here is derived from an EMBL/GenBank/DDBJ whole genome shotgun (WGS) entry which is preliminary data.</text>
</comment>
<name>A0ABW0VWN5_9BACL</name>
<dbReference type="PRINTS" id="PR00741">
    <property type="entry name" value="GLHYDRLASE29"/>
</dbReference>
<dbReference type="Gene3D" id="2.60.40.1180">
    <property type="entry name" value="Golgi alpha-mannosidase II"/>
    <property type="match status" value="1"/>
</dbReference>
<evidence type="ECO:0000259" key="7">
    <source>
        <dbReference type="Pfam" id="PF01120"/>
    </source>
</evidence>
<comment type="similarity">
    <text evidence="2">Belongs to the glycosyl hydrolase 29 family.</text>
</comment>
<protein>
    <recommendedName>
        <fullName evidence="3">alpha-L-fucosidase</fullName>
        <ecNumber evidence="3">3.2.1.51</ecNumber>
    </recommendedName>
</protein>
<dbReference type="EMBL" id="JBHSOW010000030">
    <property type="protein sequence ID" value="MFC5649179.1"/>
    <property type="molecule type" value="Genomic_DNA"/>
</dbReference>
<reference evidence="9" key="1">
    <citation type="journal article" date="2019" name="Int. J. Syst. Evol. Microbiol.">
        <title>The Global Catalogue of Microorganisms (GCM) 10K type strain sequencing project: providing services to taxonomists for standard genome sequencing and annotation.</title>
        <authorList>
            <consortium name="The Broad Institute Genomics Platform"/>
            <consortium name="The Broad Institute Genome Sequencing Center for Infectious Disease"/>
            <person name="Wu L."/>
            <person name="Ma J."/>
        </authorList>
    </citation>
    <scope>NUCLEOTIDE SEQUENCE [LARGE SCALE GENOMIC DNA]</scope>
    <source>
        <strain evidence="9">CGMCC 1.3240</strain>
    </source>
</reference>
<keyword evidence="6" id="KW-0326">Glycosidase</keyword>
<gene>
    <name evidence="8" type="ORF">ACFPYJ_08555</name>
</gene>
<dbReference type="InterPro" id="IPR000933">
    <property type="entry name" value="Glyco_hydro_29"/>
</dbReference>
<dbReference type="InterPro" id="IPR017853">
    <property type="entry name" value="GH"/>
</dbReference>
<keyword evidence="9" id="KW-1185">Reference proteome</keyword>
<evidence type="ECO:0000256" key="5">
    <source>
        <dbReference type="ARBA" id="ARBA00022801"/>
    </source>
</evidence>
<evidence type="ECO:0000256" key="3">
    <source>
        <dbReference type="ARBA" id="ARBA00012662"/>
    </source>
</evidence>
<dbReference type="Gene3D" id="3.20.20.80">
    <property type="entry name" value="Glycosidases"/>
    <property type="match status" value="1"/>
</dbReference>
<sequence>MTTKAAHSIIAQRTERTKWFQEDRFGMFIHWGLYAIPARGEWVRSMEQISVEDYQPYFEEFNPDQYDPKQWARAAKQAGMKYAVLTAKHHDGFCLFDSGLTAYKSTNTQAKRDLVREFLDAFRAEGLKVGLYYSLIDWHHPDYPAYGDPIHPMRNNEAFKRDPETFGSYLTYMHGQVRELLTNYGRIDIMWFDFSYGEMVGEKWQATKLMEMIRSLQPHIIVDNRLDASGEQGGSIYSDNPQLYSGDFASPEQIIPPEGVQDEAGNPLPWEACITLNNDWGYNPNGHYKSAKVIVRKLVECVSKNGNLLVNIGPDAKGAIPQKSLRVLAEVGQWMSKNRASIYGCVKAGLDKPEWGRYTQRGNKLYAHIFEESIGPINLRGLNGKIKRARLLADGSELHISKPWSAKQYTDDAFFNFSVPEHFSFALPDETDTVVELELTESSEVTEIE</sequence>
<dbReference type="EC" id="3.2.1.51" evidence="3"/>
<keyword evidence="4" id="KW-0732">Signal</keyword>
<organism evidence="8 9">
    <name type="scientific">Paenibacillus solisilvae</name>
    <dbReference type="NCBI Taxonomy" id="2486751"/>
    <lineage>
        <taxon>Bacteria</taxon>
        <taxon>Bacillati</taxon>
        <taxon>Bacillota</taxon>
        <taxon>Bacilli</taxon>
        <taxon>Bacillales</taxon>
        <taxon>Paenibacillaceae</taxon>
        <taxon>Paenibacillus</taxon>
    </lineage>
</organism>
<dbReference type="InterPro" id="IPR016286">
    <property type="entry name" value="FUC_metazoa-typ"/>
</dbReference>
<dbReference type="PANTHER" id="PTHR10030">
    <property type="entry name" value="ALPHA-L-FUCOSIDASE"/>
    <property type="match status" value="1"/>
</dbReference>
<evidence type="ECO:0000256" key="4">
    <source>
        <dbReference type="ARBA" id="ARBA00022729"/>
    </source>
</evidence>
<dbReference type="PIRSF" id="PIRSF001092">
    <property type="entry name" value="Alpha-L-fucosidase"/>
    <property type="match status" value="1"/>
</dbReference>
<evidence type="ECO:0000313" key="8">
    <source>
        <dbReference type="EMBL" id="MFC5649179.1"/>
    </source>
</evidence>
<comment type="function">
    <text evidence="1">Alpha-L-fucosidase is responsible for hydrolyzing the alpha-1,6-linked fucose joined to the reducing-end N-acetylglucosamine of the carbohydrate moieties of glycoproteins.</text>
</comment>
<evidence type="ECO:0000256" key="1">
    <source>
        <dbReference type="ARBA" id="ARBA00004071"/>
    </source>
</evidence>
<dbReference type="SMART" id="SM00812">
    <property type="entry name" value="Alpha_L_fucos"/>
    <property type="match status" value="1"/>
</dbReference>
<dbReference type="RefSeq" id="WP_379187678.1">
    <property type="nucleotide sequence ID" value="NZ_JBHSOW010000030.1"/>
</dbReference>
<dbReference type="SUPFAM" id="SSF51445">
    <property type="entry name" value="(Trans)glycosidases"/>
    <property type="match status" value="1"/>
</dbReference>
<dbReference type="InterPro" id="IPR013780">
    <property type="entry name" value="Glyco_hydro_b"/>
</dbReference>
<dbReference type="Proteomes" id="UP001596047">
    <property type="component" value="Unassembled WGS sequence"/>
</dbReference>
<keyword evidence="5" id="KW-0378">Hydrolase</keyword>
<evidence type="ECO:0000313" key="9">
    <source>
        <dbReference type="Proteomes" id="UP001596047"/>
    </source>
</evidence>